<evidence type="ECO:0000313" key="2">
    <source>
        <dbReference type="Proteomes" id="UP000094256"/>
    </source>
</evidence>
<keyword evidence="2" id="KW-1185">Reference proteome</keyword>
<dbReference type="Proteomes" id="UP000094256">
    <property type="component" value="Plasmid unnamed"/>
</dbReference>
<reference evidence="1 2" key="1">
    <citation type="submission" date="2016-01" db="EMBL/GenBank/DDBJ databases">
        <title>Complete genome and mega plasmid sequence of Sphingomonas panacis DCY99 elicits systemic resistance in rice to Xanthomonas oryzae.</title>
        <authorList>
            <person name="Kim Y.J."/>
            <person name="Yang D.C."/>
            <person name="Sing P."/>
        </authorList>
    </citation>
    <scope>NUCLEOTIDE SEQUENCE [LARGE SCALE GENOMIC DNA]</scope>
    <source>
        <strain evidence="1 2">DCY99</strain>
        <plasmid evidence="2">Plasmid</plasmid>
    </source>
</reference>
<gene>
    <name evidence="1" type="ORF">AWL63_23450</name>
</gene>
<dbReference type="RefSeq" id="WP_069207702.1">
    <property type="nucleotide sequence ID" value="NZ_CP014169.1"/>
</dbReference>
<dbReference type="KEGG" id="span:AWL63_23450"/>
<sequence length="167" mass="18302">MLIELRKLKVIRALSEETSCYTAEIWIDGALAFLASNRGQGGADDYRQKGTLTEAEVDRWLKAHRTARTYQGIDLEPSLEHEIATLIDEAESVSALRRRLRTNIVTIEDGAVYAYPLKKRPAEPVIAAIRSKKPSAEILNGADEATLLKAARLILDADDTANASAPG</sequence>
<organism evidence="1 2">
    <name type="scientific">Sphingomonas panacis</name>
    <dbReference type="NCBI Taxonomy" id="1560345"/>
    <lineage>
        <taxon>Bacteria</taxon>
        <taxon>Pseudomonadati</taxon>
        <taxon>Pseudomonadota</taxon>
        <taxon>Alphaproteobacteria</taxon>
        <taxon>Sphingomonadales</taxon>
        <taxon>Sphingomonadaceae</taxon>
        <taxon>Sphingomonas</taxon>
    </lineage>
</organism>
<evidence type="ECO:0000313" key="1">
    <source>
        <dbReference type="EMBL" id="AOH87132.1"/>
    </source>
</evidence>
<dbReference type="EMBL" id="CP014169">
    <property type="protein sequence ID" value="AOH87132.1"/>
    <property type="molecule type" value="Genomic_DNA"/>
</dbReference>
<keyword evidence="1" id="KW-0614">Plasmid</keyword>
<accession>A0A1B3ZI84</accession>
<name>A0A1B3ZI84_9SPHN</name>
<dbReference type="OrthoDB" id="7874815at2"/>
<protein>
    <submittedName>
        <fullName evidence="1">Uncharacterized protein</fullName>
    </submittedName>
</protein>
<geneLocation type="plasmid" evidence="2"/>
<proteinExistence type="predicted"/>
<dbReference type="AlphaFoldDB" id="A0A1B3ZI84"/>